<dbReference type="SMART" id="SM00448">
    <property type="entry name" value="REC"/>
    <property type="match status" value="2"/>
</dbReference>
<evidence type="ECO:0000259" key="15">
    <source>
        <dbReference type="PROSITE" id="PS50122"/>
    </source>
</evidence>
<geneLocation type="plasmid" evidence="16 17">
    <name>unnamed1</name>
</geneLocation>
<dbReference type="Gene3D" id="1.10.287.130">
    <property type="match status" value="1"/>
</dbReference>
<dbReference type="PROSITE" id="PS50110">
    <property type="entry name" value="RESPONSE_REGULATORY"/>
    <property type="match status" value="2"/>
</dbReference>
<dbReference type="PANTHER" id="PTHR43047:SF9">
    <property type="entry name" value="HISTIDINE KINASE"/>
    <property type="match status" value="1"/>
</dbReference>
<keyword evidence="16" id="KW-0614">Plasmid</keyword>
<dbReference type="PRINTS" id="PR00038">
    <property type="entry name" value="HTHLUXR"/>
</dbReference>
<keyword evidence="4 9" id="KW-0597">Phosphoprotein</keyword>
<feature type="compositionally biased region" description="Basic residues" evidence="11">
    <location>
        <begin position="1"/>
        <end position="14"/>
    </location>
</feature>
<gene>
    <name evidence="16" type="ORF">QEO92_31035</name>
</gene>
<proteinExistence type="predicted"/>
<dbReference type="PRINTS" id="PR00344">
    <property type="entry name" value="BCTRLSENSOR"/>
</dbReference>
<keyword evidence="6" id="KW-0418">Kinase</keyword>
<feature type="coiled-coil region" evidence="10">
    <location>
        <begin position="367"/>
        <end position="461"/>
    </location>
</feature>
<dbReference type="EMBL" id="CP123001">
    <property type="protein sequence ID" value="WGI71754.1"/>
    <property type="molecule type" value="Genomic_DNA"/>
</dbReference>
<feature type="modified residue" description="4-aspartylphosphate" evidence="9">
    <location>
        <position position="1020"/>
    </location>
</feature>
<evidence type="ECO:0000313" key="16">
    <source>
        <dbReference type="EMBL" id="WGI71754.1"/>
    </source>
</evidence>
<dbReference type="Pfam" id="PF13596">
    <property type="entry name" value="PAS_10"/>
    <property type="match status" value="1"/>
</dbReference>
<feature type="active site" evidence="8">
    <location>
        <position position="42"/>
    </location>
</feature>
<dbReference type="Pfam" id="PF00512">
    <property type="entry name" value="HisKA"/>
    <property type="match status" value="1"/>
</dbReference>
<dbReference type="Gene3D" id="3.30.565.10">
    <property type="entry name" value="Histidine kinase-like ATPase, C-terminal domain"/>
    <property type="match status" value="1"/>
</dbReference>
<dbReference type="Pfam" id="PF00072">
    <property type="entry name" value="Response_reg"/>
    <property type="match status" value="2"/>
</dbReference>
<dbReference type="Pfam" id="PF02518">
    <property type="entry name" value="HATPase_c"/>
    <property type="match status" value="1"/>
</dbReference>
<accession>A0ABY8MD80</accession>
<dbReference type="CDD" id="cd16434">
    <property type="entry name" value="CheB-CheR_fusion"/>
    <property type="match status" value="1"/>
</dbReference>
<dbReference type="CDD" id="cd17537">
    <property type="entry name" value="REC_FixJ"/>
    <property type="match status" value="1"/>
</dbReference>
<keyword evidence="7" id="KW-0238">DNA-binding</keyword>
<dbReference type="SUPFAM" id="SSF46894">
    <property type="entry name" value="C-terminal effector domain of the bipartite response regulators"/>
    <property type="match status" value="1"/>
</dbReference>
<feature type="active site" evidence="8">
    <location>
        <position position="69"/>
    </location>
</feature>
<dbReference type="Gene3D" id="3.30.450.20">
    <property type="entry name" value="PAS domain"/>
    <property type="match status" value="1"/>
</dbReference>
<dbReference type="InterPro" id="IPR004358">
    <property type="entry name" value="Sig_transdc_His_kin-like_C"/>
</dbReference>
<protein>
    <recommendedName>
        <fullName evidence="2">histidine kinase</fullName>
        <ecNumber evidence="2">2.7.13.3</ecNumber>
    </recommendedName>
</protein>
<dbReference type="InterPro" id="IPR011006">
    <property type="entry name" value="CheY-like_superfamily"/>
</dbReference>
<dbReference type="SMART" id="SM00388">
    <property type="entry name" value="HisKA"/>
    <property type="match status" value="1"/>
</dbReference>
<dbReference type="PROSITE" id="PS00622">
    <property type="entry name" value="HTH_LUXR_1"/>
    <property type="match status" value="1"/>
</dbReference>
<dbReference type="SUPFAM" id="SSF52172">
    <property type="entry name" value="CheY-like"/>
    <property type="match status" value="2"/>
</dbReference>
<evidence type="ECO:0000313" key="17">
    <source>
        <dbReference type="Proteomes" id="UP001227095"/>
    </source>
</evidence>
<keyword evidence="8" id="KW-0378">Hydrolase</keyword>
<keyword evidence="3 8" id="KW-0145">Chemotaxis</keyword>
<feature type="domain" description="HTH luxR-type" evidence="12">
    <location>
        <begin position="1101"/>
        <end position="1166"/>
    </location>
</feature>
<keyword evidence="10" id="KW-0175">Coiled coil</keyword>
<dbReference type="InterPro" id="IPR005467">
    <property type="entry name" value="His_kinase_dom"/>
</dbReference>
<feature type="active site" evidence="8">
    <location>
        <position position="161"/>
    </location>
</feature>
<evidence type="ECO:0000259" key="13">
    <source>
        <dbReference type="PROSITE" id="PS50109"/>
    </source>
</evidence>
<evidence type="ECO:0000256" key="2">
    <source>
        <dbReference type="ARBA" id="ARBA00012438"/>
    </source>
</evidence>
<dbReference type="InterPro" id="IPR000792">
    <property type="entry name" value="Tscrpt_reg_LuxR_C"/>
</dbReference>
<sequence>MVKRRFSRRRKARRSGRDSDEPLHGLASNPITGFKVVGIGASSGGLNAVSSLLKALPYRTECAFMLVQHLDAAHRGMLAELLSAETSLKVLQATDGIVIKPEHLYIISPELYMEAEAGRLHLAPPPTQGDARLSFDFLLYSLAREYGARAVAVILSGTGADGSAAVASITDAGGLVVVQDPQEAEFDGMPRNAIRSATDPVILPVARMPEAILNRTPVAPANLRARLATRPERTFPPSGKGSLAESVSRVLLDRYAPAALLIDRRHECLYSTGLLAKFLNVAPGSASHNLFAITPKRLHRKLRSAIQHATEDRKPFVATGAMIENNGDKIHFSIHIEPLIDHGEHYFLVCFVEDISPDHGMERPQGARADDARVAELVAELEETRAELQAAIRNLQTAGEEQQIINAEALSLNEEYQAANEELVTSQKELQSSNQGLASVNNQLREALESQRAISKDLENILNSTDIATLYLDTELNIRFFTPATRSLFNIISSDVGRPLSDFTTLTDDGTLQADALDVLKSEGAVEREISARDDRWYIRRIRPYRTQEGRIEGVVVIFIDVSIQKQILQDREAAKRSAELATQAKSHFLAAASHDLRQPLQTLKLLQGLLEKMVKDEQPRTLVLRMEETLASMSGILNTVLDINQIEAGMVQPKFESFAITNLLVRMQKEFFYPARAKGLELRVVPCGLAVRTDPRLLEQILRNLMSNALKYTLSGKILLGCRRHGSKLRLEVWDTGIGIPENQIEKIFNEYHQLDMPIRGRDRGLGLGLSIVKRLSDLLGSKISIRSQLQKGSVFSIEIDRAAIDQPLVALPSLELRTERPQNSPVASILIIEDEDAMRDLLRMGLEQAGHTVATATNAFEAVTLVKQGRFIPTFVLADYNISSAMDGLATIENIRNILGRRIPGLILTGNISSNALKKYAQHDIPHLNKPVKLREVIQAVDDLLAHSDKGNATDDSHAARSDAALSPLIEVIDDELGVRESIRTLFEGMGWAVLTYASAEEFLAGYDPDRPGCLVLDAYLLGMSGLELLRILKERQHRFPVIVITGHSDVRMAVDAMKHGAADFIEKPFSLEDIQRSVTTALEQVRDTNDRSGRRDAARTKLAALTRRQRQILDRIILGQPNKIIAAELGLSQRTVENHRASIMRRTGSSSFPALLRLVVMAEE</sequence>
<feature type="domain" description="Response regulatory" evidence="14">
    <location>
        <begin position="971"/>
        <end position="1085"/>
    </location>
</feature>
<dbReference type="PROSITE" id="PS50043">
    <property type="entry name" value="HTH_LUXR_2"/>
    <property type="match status" value="1"/>
</dbReference>
<evidence type="ECO:0000256" key="9">
    <source>
        <dbReference type="PROSITE-ProRule" id="PRU00169"/>
    </source>
</evidence>
<dbReference type="Pfam" id="PF00196">
    <property type="entry name" value="GerE"/>
    <property type="match status" value="1"/>
</dbReference>
<dbReference type="SUPFAM" id="SSF52738">
    <property type="entry name" value="Methylesterase CheB, C-terminal domain"/>
    <property type="match status" value="1"/>
</dbReference>
<dbReference type="Gene3D" id="3.40.50.180">
    <property type="entry name" value="Methylesterase CheB, C-terminal domain"/>
    <property type="match status" value="1"/>
</dbReference>
<dbReference type="CDD" id="cd00082">
    <property type="entry name" value="HisKA"/>
    <property type="match status" value="1"/>
</dbReference>
<dbReference type="Gene3D" id="3.40.50.2300">
    <property type="match status" value="2"/>
</dbReference>
<dbReference type="InterPro" id="IPR035965">
    <property type="entry name" value="PAS-like_dom_sf"/>
</dbReference>
<dbReference type="InterPro" id="IPR035909">
    <property type="entry name" value="CheB_C"/>
</dbReference>
<keyword evidence="5" id="KW-0808">Transferase</keyword>
<organism evidence="16 17">
    <name type="scientific">Neorhizobium petrolearium</name>
    <dbReference type="NCBI Taxonomy" id="515361"/>
    <lineage>
        <taxon>Bacteria</taxon>
        <taxon>Pseudomonadati</taxon>
        <taxon>Pseudomonadota</taxon>
        <taxon>Alphaproteobacteria</taxon>
        <taxon>Hyphomicrobiales</taxon>
        <taxon>Rhizobiaceae</taxon>
        <taxon>Rhizobium/Agrobacterium group</taxon>
        <taxon>Neorhizobium</taxon>
    </lineage>
</organism>
<dbReference type="InterPro" id="IPR036097">
    <property type="entry name" value="HisK_dim/P_sf"/>
</dbReference>
<feature type="region of interest" description="Disordered" evidence="11">
    <location>
        <begin position="1"/>
        <end position="24"/>
    </location>
</feature>
<dbReference type="SUPFAM" id="SSF55874">
    <property type="entry name" value="ATPase domain of HSP90 chaperone/DNA topoisomerase II/histidine kinase"/>
    <property type="match status" value="1"/>
</dbReference>
<feature type="domain" description="Histidine kinase" evidence="13">
    <location>
        <begin position="592"/>
        <end position="805"/>
    </location>
</feature>
<dbReference type="SUPFAM" id="SSF55785">
    <property type="entry name" value="PYP-like sensor domain (PAS domain)"/>
    <property type="match status" value="1"/>
</dbReference>
<feature type="domain" description="Response regulatory" evidence="14">
    <location>
        <begin position="830"/>
        <end position="947"/>
    </location>
</feature>
<evidence type="ECO:0000256" key="6">
    <source>
        <dbReference type="ARBA" id="ARBA00022777"/>
    </source>
</evidence>
<evidence type="ECO:0000256" key="4">
    <source>
        <dbReference type="ARBA" id="ARBA00022553"/>
    </source>
</evidence>
<dbReference type="InterPro" id="IPR001789">
    <property type="entry name" value="Sig_transdc_resp-reg_receiver"/>
</dbReference>
<dbReference type="RefSeq" id="WP_227705865.1">
    <property type="nucleotide sequence ID" value="NZ_CP123001.1"/>
</dbReference>
<dbReference type="PANTHER" id="PTHR43047">
    <property type="entry name" value="TWO-COMPONENT HISTIDINE PROTEIN KINASE"/>
    <property type="match status" value="1"/>
</dbReference>
<evidence type="ECO:0000256" key="3">
    <source>
        <dbReference type="ARBA" id="ARBA00022500"/>
    </source>
</evidence>
<dbReference type="Gene3D" id="1.10.10.10">
    <property type="entry name" value="Winged helix-like DNA-binding domain superfamily/Winged helix DNA-binding domain"/>
    <property type="match status" value="1"/>
</dbReference>
<dbReference type="PROSITE" id="PS50122">
    <property type="entry name" value="CHEB"/>
    <property type="match status" value="1"/>
</dbReference>
<evidence type="ECO:0000256" key="8">
    <source>
        <dbReference type="PROSITE-ProRule" id="PRU00050"/>
    </source>
</evidence>
<dbReference type="InterPro" id="IPR003661">
    <property type="entry name" value="HisK_dim/P_dom"/>
</dbReference>
<dbReference type="Pfam" id="PF01339">
    <property type="entry name" value="CheB_methylest"/>
    <property type="match status" value="1"/>
</dbReference>
<evidence type="ECO:0000256" key="7">
    <source>
        <dbReference type="ARBA" id="ARBA00023125"/>
    </source>
</evidence>
<dbReference type="InterPro" id="IPR036890">
    <property type="entry name" value="HATPase_C_sf"/>
</dbReference>
<name>A0ABY8MD80_9HYPH</name>
<comment type="catalytic activity">
    <reaction evidence="1">
        <text>ATP + protein L-histidine = ADP + protein N-phospho-L-histidine.</text>
        <dbReference type="EC" id="2.7.13.3"/>
    </reaction>
</comment>
<feature type="modified residue" description="4-aspartylphosphate" evidence="9">
    <location>
        <position position="881"/>
    </location>
</feature>
<dbReference type="Proteomes" id="UP001227095">
    <property type="component" value="Plasmid unnamed1"/>
</dbReference>
<reference evidence="16 17" key="1">
    <citation type="submission" date="2023-04" db="EMBL/GenBank/DDBJ databases">
        <title>Neorhizobium petrolearium OS53, complete genome.</title>
        <authorList>
            <person name="Yu T."/>
        </authorList>
    </citation>
    <scope>NUCLEOTIDE SEQUENCE [LARGE SCALE GENOMIC DNA]</scope>
    <source>
        <strain evidence="16 17">OS53</strain>
        <plasmid evidence="16 17">unnamed1</plasmid>
    </source>
</reference>
<dbReference type="PROSITE" id="PS50109">
    <property type="entry name" value="HIS_KIN"/>
    <property type="match status" value="1"/>
</dbReference>
<dbReference type="CDD" id="cd00156">
    <property type="entry name" value="REC"/>
    <property type="match status" value="1"/>
</dbReference>
<evidence type="ECO:0000259" key="14">
    <source>
        <dbReference type="PROSITE" id="PS50110"/>
    </source>
</evidence>
<dbReference type="EC" id="2.7.13.3" evidence="2"/>
<dbReference type="SMART" id="SM00387">
    <property type="entry name" value="HATPase_c"/>
    <property type="match status" value="1"/>
</dbReference>
<dbReference type="SUPFAM" id="SSF47384">
    <property type="entry name" value="Homodimeric domain of signal transducing histidine kinase"/>
    <property type="match status" value="1"/>
</dbReference>
<feature type="domain" description="CheB-type methylesterase" evidence="15">
    <location>
        <begin position="30"/>
        <end position="219"/>
    </location>
</feature>
<dbReference type="InterPro" id="IPR003594">
    <property type="entry name" value="HATPase_dom"/>
</dbReference>
<dbReference type="SMART" id="SM00421">
    <property type="entry name" value="HTH_LUXR"/>
    <property type="match status" value="1"/>
</dbReference>
<evidence type="ECO:0000256" key="5">
    <source>
        <dbReference type="ARBA" id="ARBA00022679"/>
    </source>
</evidence>
<evidence type="ECO:0000256" key="11">
    <source>
        <dbReference type="SAM" id="MobiDB-lite"/>
    </source>
</evidence>
<evidence type="ECO:0000259" key="12">
    <source>
        <dbReference type="PROSITE" id="PS50043"/>
    </source>
</evidence>
<keyword evidence="17" id="KW-1185">Reference proteome</keyword>
<evidence type="ECO:0000256" key="10">
    <source>
        <dbReference type="SAM" id="Coils"/>
    </source>
</evidence>
<evidence type="ECO:0000256" key="1">
    <source>
        <dbReference type="ARBA" id="ARBA00000085"/>
    </source>
</evidence>
<dbReference type="InterPro" id="IPR036388">
    <property type="entry name" value="WH-like_DNA-bd_sf"/>
</dbReference>
<dbReference type="CDD" id="cd06170">
    <property type="entry name" value="LuxR_C_like"/>
    <property type="match status" value="1"/>
</dbReference>
<dbReference type="InterPro" id="IPR016032">
    <property type="entry name" value="Sig_transdc_resp-reg_C-effctor"/>
</dbReference>
<dbReference type="InterPro" id="IPR000673">
    <property type="entry name" value="Sig_transdc_resp-reg_Me-estase"/>
</dbReference>